<evidence type="ECO:0000256" key="5">
    <source>
        <dbReference type="ARBA" id="ARBA00022679"/>
    </source>
</evidence>
<dbReference type="PANTHER" id="PTHR11103">
    <property type="entry name" value="SLR1189 PROTEIN"/>
    <property type="match status" value="1"/>
</dbReference>
<dbReference type="GO" id="GO:0032259">
    <property type="term" value="P:methylation"/>
    <property type="evidence" value="ECO:0007669"/>
    <property type="project" value="UniProtKB-KW"/>
</dbReference>
<sequence>MLYFIYLITKKQPNWNDTMNCLQRKLAESLVIFDGAIGTEIYRRNFFVNASFEQLSVTNPDVILDIHRQYLDAGAEVLTTNTFNANARRLGKFGLADQTATINRASAELARQAVREAGLEGSVLVAGSVGPIGEPESAADTRSRDSILVEQLEALAPVVDFIIFESLRTTIDLAAALEAVKAFPELVYVLSFAVDRHAENHSGDGISEFGRLISTFPGQRPTAIGLNCGGGPESTLGELEILVKRTKLPVIVQPNAGQPRGVDGRMIYMTSAEYFSTYAKRYAMLGAAAIGGCCGITPAHIRELARTIKPLMRAEKQELPKVEIVECDLKEPVPLAEKSSLGAKLAAGKFVTSVEITPPRGFDLASTVAGARKCKEAGIDAVNLPDGPRASARISPFAAAVAIQQQVGIETVLHCCCRDKSVIGLQADLLGCAGMGINNILFITGDPPKLGDYPFSSGVFDVDSIGLVKIQSRMNRGIDLGGKSISAPTRAVIGVGADPSAIDLEREYRRTCEKVEAGAEFIITQPVFAIETLFAFLDRIAHLKTPLIAGIWPLVSYRNAEFMKTEVPGVVVPDAVMKRMAAAGTKEEQREAGLEIARESIAAIRDRVQGIQVSAPFGNVDLALRVLK</sequence>
<dbReference type="InterPro" id="IPR003726">
    <property type="entry name" value="HCY_dom"/>
</dbReference>
<dbReference type="InterPro" id="IPR036589">
    <property type="entry name" value="HCY_dom_sf"/>
</dbReference>
<feature type="binding site" evidence="8">
    <location>
        <position position="293"/>
    </location>
    <ligand>
        <name>Zn(2+)</name>
        <dbReference type="ChEBI" id="CHEBI:29105"/>
    </ligand>
</feature>
<evidence type="ECO:0000313" key="10">
    <source>
        <dbReference type="EMBL" id="MST97927.1"/>
    </source>
</evidence>
<evidence type="ECO:0000256" key="2">
    <source>
        <dbReference type="ARBA" id="ARBA00004777"/>
    </source>
</evidence>
<keyword evidence="6" id="KW-0274">FAD</keyword>
<comment type="cofactor">
    <cofactor evidence="8">
        <name>Zn(2+)</name>
        <dbReference type="ChEBI" id="CHEBI:29105"/>
    </cofactor>
</comment>
<gene>
    <name evidence="10" type="ORF">FYJ85_12850</name>
</gene>
<evidence type="ECO:0000313" key="11">
    <source>
        <dbReference type="Proteomes" id="UP000435649"/>
    </source>
</evidence>
<reference evidence="10 11" key="1">
    <citation type="submission" date="2019-08" db="EMBL/GenBank/DDBJ databases">
        <title>In-depth cultivation of the pig gut microbiome towards novel bacterial diversity and tailored functional studies.</title>
        <authorList>
            <person name="Wylensek D."/>
            <person name="Hitch T.C.A."/>
            <person name="Clavel T."/>
        </authorList>
    </citation>
    <scope>NUCLEOTIDE SEQUENCE [LARGE SCALE GENOMIC DNA]</scope>
    <source>
        <strain evidence="10 11">BBE-744-WT-12</strain>
    </source>
</reference>
<dbReference type="EMBL" id="VUNS01000014">
    <property type="protein sequence ID" value="MST97927.1"/>
    <property type="molecule type" value="Genomic_DNA"/>
</dbReference>
<dbReference type="PROSITE" id="PS50970">
    <property type="entry name" value="HCY"/>
    <property type="match status" value="1"/>
</dbReference>
<keyword evidence="7 10" id="KW-0560">Oxidoreductase</keyword>
<evidence type="ECO:0000256" key="4">
    <source>
        <dbReference type="ARBA" id="ARBA00022630"/>
    </source>
</evidence>
<dbReference type="Gene3D" id="3.20.20.330">
    <property type="entry name" value="Homocysteine-binding-like domain"/>
    <property type="match status" value="1"/>
</dbReference>
<dbReference type="SUPFAM" id="SSF51730">
    <property type="entry name" value="FAD-linked oxidoreductase"/>
    <property type="match status" value="1"/>
</dbReference>
<proteinExistence type="predicted"/>
<dbReference type="CDD" id="cd00537">
    <property type="entry name" value="MTHFR"/>
    <property type="match status" value="1"/>
</dbReference>
<dbReference type="EC" id="1.5.1.20" evidence="10"/>
<dbReference type="NCBIfam" id="NF006396">
    <property type="entry name" value="PRK08645.1"/>
    <property type="match status" value="1"/>
</dbReference>
<evidence type="ECO:0000256" key="3">
    <source>
        <dbReference type="ARBA" id="ARBA00022603"/>
    </source>
</evidence>
<dbReference type="InterPro" id="IPR003171">
    <property type="entry name" value="Mehydrof_redctse-like"/>
</dbReference>
<organism evidence="10 11">
    <name type="scientific">Victivallis lenta</name>
    <dbReference type="NCBI Taxonomy" id="2606640"/>
    <lineage>
        <taxon>Bacteria</taxon>
        <taxon>Pseudomonadati</taxon>
        <taxon>Lentisphaerota</taxon>
        <taxon>Lentisphaeria</taxon>
        <taxon>Victivallales</taxon>
        <taxon>Victivallaceae</taxon>
        <taxon>Victivallis</taxon>
    </lineage>
</organism>
<accession>A0A844G2M2</accession>
<feature type="domain" description="Hcy-binding" evidence="9">
    <location>
        <begin position="19"/>
        <end position="308"/>
    </location>
</feature>
<dbReference type="GO" id="GO:0035999">
    <property type="term" value="P:tetrahydrofolate interconversion"/>
    <property type="evidence" value="ECO:0007669"/>
    <property type="project" value="UniProtKB-UniPathway"/>
</dbReference>
<keyword evidence="11" id="KW-1185">Reference proteome</keyword>
<dbReference type="GO" id="GO:0046872">
    <property type="term" value="F:metal ion binding"/>
    <property type="evidence" value="ECO:0007669"/>
    <property type="project" value="UniProtKB-KW"/>
</dbReference>
<dbReference type="GO" id="GO:0008168">
    <property type="term" value="F:methyltransferase activity"/>
    <property type="evidence" value="ECO:0007669"/>
    <property type="project" value="UniProtKB-UniRule"/>
</dbReference>
<evidence type="ECO:0000259" key="9">
    <source>
        <dbReference type="PROSITE" id="PS50970"/>
    </source>
</evidence>
<comment type="pathway">
    <text evidence="2">One-carbon metabolism; tetrahydrofolate interconversion.</text>
</comment>
<dbReference type="Pfam" id="PF02219">
    <property type="entry name" value="MTHFR"/>
    <property type="match status" value="1"/>
</dbReference>
<dbReference type="SUPFAM" id="SSF82282">
    <property type="entry name" value="Homocysteine S-methyltransferase"/>
    <property type="match status" value="1"/>
</dbReference>
<dbReference type="EC" id="2.1.1.10" evidence="10"/>
<evidence type="ECO:0000256" key="1">
    <source>
        <dbReference type="ARBA" id="ARBA00001974"/>
    </source>
</evidence>
<name>A0A844G2M2_9BACT</name>
<evidence type="ECO:0000256" key="7">
    <source>
        <dbReference type="ARBA" id="ARBA00023002"/>
    </source>
</evidence>
<keyword evidence="8" id="KW-0479">Metal-binding</keyword>
<keyword evidence="3 8" id="KW-0489">Methyltransferase</keyword>
<feature type="binding site" evidence="8">
    <location>
        <position position="294"/>
    </location>
    <ligand>
        <name>Zn(2+)</name>
        <dbReference type="ChEBI" id="CHEBI:29105"/>
    </ligand>
</feature>
<evidence type="ECO:0000256" key="6">
    <source>
        <dbReference type="ARBA" id="ARBA00022827"/>
    </source>
</evidence>
<keyword evidence="4" id="KW-0285">Flavoprotein</keyword>
<dbReference type="GO" id="GO:0006555">
    <property type="term" value="P:methionine metabolic process"/>
    <property type="evidence" value="ECO:0007669"/>
    <property type="project" value="InterPro"/>
</dbReference>
<protein>
    <submittedName>
        <fullName evidence="10">Bifunctional homocysteine S-methyltransferase/methylenetetrahydrofolate reductase</fullName>
        <ecNumber evidence="10">1.5.1.20</ecNumber>
        <ecNumber evidence="10">2.1.1.10</ecNumber>
    </submittedName>
</protein>
<evidence type="ECO:0000256" key="8">
    <source>
        <dbReference type="PROSITE-ProRule" id="PRU00333"/>
    </source>
</evidence>
<dbReference type="PANTHER" id="PTHR11103:SF18">
    <property type="entry name" value="SLR1189 PROTEIN"/>
    <property type="match status" value="1"/>
</dbReference>
<dbReference type="Gene3D" id="3.20.20.220">
    <property type="match status" value="1"/>
</dbReference>
<dbReference type="GO" id="GO:0004489">
    <property type="term" value="F:methylenetetrahydrofolate reductase [NAD(P)H] activity"/>
    <property type="evidence" value="ECO:0007669"/>
    <property type="project" value="UniProtKB-EC"/>
</dbReference>
<comment type="cofactor">
    <cofactor evidence="1">
        <name>FAD</name>
        <dbReference type="ChEBI" id="CHEBI:57692"/>
    </cofactor>
</comment>
<dbReference type="Pfam" id="PF02574">
    <property type="entry name" value="S-methyl_trans"/>
    <property type="match status" value="1"/>
</dbReference>
<dbReference type="Proteomes" id="UP000435649">
    <property type="component" value="Unassembled WGS sequence"/>
</dbReference>
<dbReference type="UniPathway" id="UPA00193"/>
<keyword evidence="8" id="KW-0862">Zinc</keyword>
<keyword evidence="5 8" id="KW-0808">Transferase</keyword>
<feature type="binding site" evidence="8">
    <location>
        <position position="228"/>
    </location>
    <ligand>
        <name>Zn(2+)</name>
        <dbReference type="ChEBI" id="CHEBI:29105"/>
    </ligand>
</feature>
<dbReference type="AlphaFoldDB" id="A0A844G2M2"/>
<comment type="caution">
    <text evidence="10">The sequence shown here is derived from an EMBL/GenBank/DDBJ whole genome shotgun (WGS) entry which is preliminary data.</text>
</comment>
<dbReference type="InterPro" id="IPR029041">
    <property type="entry name" value="FAD-linked_oxidoreductase-like"/>
</dbReference>